<dbReference type="RefSeq" id="WP_259871383.1">
    <property type="nucleotide sequence ID" value="NZ_JAMQJZ010000001.1"/>
</dbReference>
<feature type="compositionally biased region" description="Polar residues" evidence="1">
    <location>
        <begin position="33"/>
        <end position="42"/>
    </location>
</feature>
<dbReference type="Proteomes" id="UP001145072">
    <property type="component" value="Unassembled WGS sequence"/>
</dbReference>
<dbReference type="Gene3D" id="3.30.1490.480">
    <property type="entry name" value="Endolytic murein transglycosylase"/>
    <property type="match status" value="1"/>
</dbReference>
<feature type="compositionally biased region" description="Acidic residues" evidence="1">
    <location>
        <begin position="64"/>
        <end position="78"/>
    </location>
</feature>
<sequence>MKQIIQAFSLGVFCATGLLALTYYIEADANEPEPSNQPQLAMTTEEMILELEKEGYTIEKDPVDQTESDESPDSTSDEPEIKEPLNEAEGGGESEEEEPISEQQPSTFNLVIEPGMNVGKIADQLNSAGLIEDPDDFISYLEENDYSTKIQIGEFEITSTNTVEEIAKIITN</sequence>
<organism evidence="2 3">
    <name type="scientific">Aquibacillus koreensis</name>
    <dbReference type="NCBI Taxonomy" id="279446"/>
    <lineage>
        <taxon>Bacteria</taxon>
        <taxon>Bacillati</taxon>
        <taxon>Bacillota</taxon>
        <taxon>Bacilli</taxon>
        <taxon>Bacillales</taxon>
        <taxon>Bacillaceae</taxon>
        <taxon>Aquibacillus</taxon>
    </lineage>
</organism>
<comment type="caution">
    <text evidence="2">The sequence shown here is derived from an EMBL/GenBank/DDBJ whole genome shotgun (WGS) entry which is preliminary data.</text>
</comment>
<gene>
    <name evidence="2" type="ORF">NC661_01265</name>
</gene>
<feature type="compositionally biased region" description="Acidic residues" evidence="1">
    <location>
        <begin position="90"/>
        <end position="100"/>
    </location>
</feature>
<accession>A0A9X3WKY4</accession>
<evidence type="ECO:0000256" key="1">
    <source>
        <dbReference type="SAM" id="MobiDB-lite"/>
    </source>
</evidence>
<name>A0A9X3WKY4_9BACI</name>
<reference evidence="2" key="1">
    <citation type="submission" date="2022-06" db="EMBL/GenBank/DDBJ databases">
        <title>Aquibacillus sp. a new bacterium isolated from soil saline samples.</title>
        <authorList>
            <person name="Galisteo C."/>
            <person name="De La Haba R."/>
            <person name="Sanchez-Porro C."/>
            <person name="Ventosa A."/>
        </authorList>
    </citation>
    <scope>NUCLEOTIDE SEQUENCE</scope>
    <source>
        <strain evidence="2">JCM 12387</strain>
    </source>
</reference>
<feature type="region of interest" description="Disordered" evidence="1">
    <location>
        <begin position="30"/>
        <end position="106"/>
    </location>
</feature>
<feature type="compositionally biased region" description="Basic and acidic residues" evidence="1">
    <location>
        <begin position="50"/>
        <end position="63"/>
    </location>
</feature>
<dbReference type="AlphaFoldDB" id="A0A9X3WKY4"/>
<keyword evidence="3" id="KW-1185">Reference proteome</keyword>
<dbReference type="EMBL" id="JAMQJZ010000001">
    <property type="protein sequence ID" value="MDC3419011.1"/>
    <property type="molecule type" value="Genomic_DNA"/>
</dbReference>
<evidence type="ECO:0008006" key="4">
    <source>
        <dbReference type="Google" id="ProtNLM"/>
    </source>
</evidence>
<evidence type="ECO:0000313" key="2">
    <source>
        <dbReference type="EMBL" id="MDC3419011.1"/>
    </source>
</evidence>
<proteinExistence type="predicted"/>
<evidence type="ECO:0000313" key="3">
    <source>
        <dbReference type="Proteomes" id="UP001145072"/>
    </source>
</evidence>
<protein>
    <recommendedName>
        <fullName evidence="4">YceG-like family protein</fullName>
    </recommendedName>
</protein>